<keyword evidence="3" id="KW-1185">Reference proteome</keyword>
<feature type="signal peptide" evidence="1">
    <location>
        <begin position="1"/>
        <end position="19"/>
    </location>
</feature>
<evidence type="ECO:0000313" key="3">
    <source>
        <dbReference type="Proteomes" id="UP001054837"/>
    </source>
</evidence>
<name>A0AAV4RXK9_9ARAC</name>
<reference evidence="2 3" key="1">
    <citation type="submission" date="2021-06" db="EMBL/GenBank/DDBJ databases">
        <title>Caerostris darwini draft genome.</title>
        <authorList>
            <person name="Kono N."/>
            <person name="Arakawa K."/>
        </authorList>
    </citation>
    <scope>NUCLEOTIDE SEQUENCE [LARGE SCALE GENOMIC DNA]</scope>
</reference>
<evidence type="ECO:0000256" key="1">
    <source>
        <dbReference type="SAM" id="SignalP"/>
    </source>
</evidence>
<evidence type="ECO:0000313" key="2">
    <source>
        <dbReference type="EMBL" id="GIY25844.1"/>
    </source>
</evidence>
<accession>A0AAV4RXK9</accession>
<gene>
    <name evidence="2" type="primary">AVEN_96773_1</name>
    <name evidence="2" type="ORF">CDAR_282351</name>
</gene>
<organism evidence="2 3">
    <name type="scientific">Caerostris darwini</name>
    <dbReference type="NCBI Taxonomy" id="1538125"/>
    <lineage>
        <taxon>Eukaryota</taxon>
        <taxon>Metazoa</taxon>
        <taxon>Ecdysozoa</taxon>
        <taxon>Arthropoda</taxon>
        <taxon>Chelicerata</taxon>
        <taxon>Arachnida</taxon>
        <taxon>Araneae</taxon>
        <taxon>Araneomorphae</taxon>
        <taxon>Entelegynae</taxon>
        <taxon>Araneoidea</taxon>
        <taxon>Araneidae</taxon>
        <taxon>Caerostris</taxon>
    </lineage>
</organism>
<protein>
    <submittedName>
        <fullName evidence="2">Chitin-binding type-2 domain-containing protein</fullName>
    </submittedName>
</protein>
<dbReference type="EMBL" id="BPLQ01006858">
    <property type="protein sequence ID" value="GIY25844.1"/>
    <property type="molecule type" value="Genomic_DNA"/>
</dbReference>
<sequence length="314" mass="36070">MHSLFFASALLYLVSAANGLTCQFDENICYDVDVFSGCQHYSVRFESVKLYLTCSDGHAFDETTAKCTDPSEFQCDKTENTIQSSIDLNLPSTQFSKRFLPRSVFDIIDPFVKPVAKTVFKMATSAMARDDPFLRDYILPIAYEMVDDDETANQMKDIFWTAKSIYGPFAVLTINPSYRSQIPQEQLDEAKFQFYNQTRENLGKIFERHLPMILRKTGDHMPLILEAVERMEEYSGDMVHQLKRDLVAFFANHAEFILTSDESYANVENVARMKGDLEPVKIALLKISMDYLSHSPNSWLNFLFSRSSVMYNLL</sequence>
<proteinExistence type="predicted"/>
<keyword evidence="1" id="KW-0732">Signal</keyword>
<dbReference type="Proteomes" id="UP001054837">
    <property type="component" value="Unassembled WGS sequence"/>
</dbReference>
<feature type="chain" id="PRO_5043338169" evidence="1">
    <location>
        <begin position="20"/>
        <end position="314"/>
    </location>
</feature>
<dbReference type="AlphaFoldDB" id="A0AAV4RXK9"/>
<comment type="caution">
    <text evidence="2">The sequence shown here is derived from an EMBL/GenBank/DDBJ whole genome shotgun (WGS) entry which is preliminary data.</text>
</comment>